<dbReference type="Pfam" id="PF02786">
    <property type="entry name" value="CPSase_L_D2"/>
    <property type="match status" value="1"/>
</dbReference>
<dbReference type="Proteomes" id="UP000076532">
    <property type="component" value="Unassembled WGS sequence"/>
</dbReference>
<dbReference type="Gene3D" id="3.30.470.20">
    <property type="entry name" value="ATP-grasp fold, B domain"/>
    <property type="match status" value="1"/>
</dbReference>
<dbReference type="OrthoDB" id="196847at2759"/>
<organism evidence="2 3">
    <name type="scientific">Athelia psychrophila</name>
    <dbReference type="NCBI Taxonomy" id="1759441"/>
    <lineage>
        <taxon>Eukaryota</taxon>
        <taxon>Fungi</taxon>
        <taxon>Dikarya</taxon>
        <taxon>Basidiomycota</taxon>
        <taxon>Agaricomycotina</taxon>
        <taxon>Agaricomycetes</taxon>
        <taxon>Agaricomycetidae</taxon>
        <taxon>Atheliales</taxon>
        <taxon>Atheliaceae</taxon>
        <taxon>Athelia</taxon>
    </lineage>
</organism>
<dbReference type="SUPFAM" id="SSF56059">
    <property type="entry name" value="Glutathione synthetase ATP-binding domain-like"/>
    <property type="match status" value="1"/>
</dbReference>
<dbReference type="InterPro" id="IPR005479">
    <property type="entry name" value="CPAse_ATP-bd"/>
</dbReference>
<dbReference type="STRING" id="436010.A0A166G9I9"/>
<evidence type="ECO:0000313" key="3">
    <source>
        <dbReference type="Proteomes" id="UP000076532"/>
    </source>
</evidence>
<reference evidence="2 3" key="1">
    <citation type="journal article" date="2016" name="Mol. Biol. Evol.">
        <title>Comparative Genomics of Early-Diverging Mushroom-Forming Fungi Provides Insights into the Origins of Lignocellulose Decay Capabilities.</title>
        <authorList>
            <person name="Nagy L.G."/>
            <person name="Riley R."/>
            <person name="Tritt A."/>
            <person name="Adam C."/>
            <person name="Daum C."/>
            <person name="Floudas D."/>
            <person name="Sun H."/>
            <person name="Yadav J.S."/>
            <person name="Pangilinan J."/>
            <person name="Larsson K.H."/>
            <person name="Matsuura K."/>
            <person name="Barry K."/>
            <person name="Labutti K."/>
            <person name="Kuo R."/>
            <person name="Ohm R.A."/>
            <person name="Bhattacharya S.S."/>
            <person name="Shirouzu T."/>
            <person name="Yoshinaga Y."/>
            <person name="Martin F.M."/>
            <person name="Grigoriev I.V."/>
            <person name="Hibbett D.S."/>
        </authorList>
    </citation>
    <scope>NUCLEOTIDE SEQUENCE [LARGE SCALE GENOMIC DNA]</scope>
    <source>
        <strain evidence="2 3">CBS 109695</strain>
    </source>
</reference>
<dbReference type="PANTHER" id="PTHR45007">
    <property type="entry name" value="CARBOXYLASE, PUTATIVE (AFU_ORTHOLOGUE AFUA_5G07570)-RELATED"/>
    <property type="match status" value="1"/>
</dbReference>
<dbReference type="GO" id="GO:0005524">
    <property type="term" value="F:ATP binding"/>
    <property type="evidence" value="ECO:0007669"/>
    <property type="project" value="InterPro"/>
</dbReference>
<dbReference type="AlphaFoldDB" id="A0A166G9I9"/>
<dbReference type="EMBL" id="KV417581">
    <property type="protein sequence ID" value="KZP17607.1"/>
    <property type="molecule type" value="Genomic_DNA"/>
</dbReference>
<evidence type="ECO:0000259" key="1">
    <source>
        <dbReference type="Pfam" id="PF02786"/>
    </source>
</evidence>
<dbReference type="PROSITE" id="PS00188">
    <property type="entry name" value="BIOTIN"/>
    <property type="match status" value="1"/>
</dbReference>
<dbReference type="PANTHER" id="PTHR45007:SF1">
    <property type="entry name" value="CARBOXYLASE, PUTATIVE (AFU_ORTHOLOGUE AFUA_5G07570)-RELATED"/>
    <property type="match status" value="1"/>
</dbReference>
<keyword evidence="3" id="KW-1185">Reference proteome</keyword>
<protein>
    <recommendedName>
        <fullName evidence="1">Carbamoyl phosphate synthase ATP-binding domain-containing protein</fullName>
    </recommendedName>
</protein>
<feature type="domain" description="Carbamoyl phosphate synthase ATP-binding" evidence="1">
    <location>
        <begin position="51"/>
        <end position="96"/>
    </location>
</feature>
<name>A0A166G9I9_9AGAM</name>
<dbReference type="InterPro" id="IPR001882">
    <property type="entry name" value="Biotin_BS"/>
</dbReference>
<evidence type="ECO:0000313" key="2">
    <source>
        <dbReference type="EMBL" id="KZP17607.1"/>
    </source>
</evidence>
<gene>
    <name evidence="2" type="ORF">FIBSPDRAFT_894184</name>
</gene>
<proteinExistence type="predicted"/>
<accession>A0A166G9I9</accession>
<sequence length="383" mass="40706">MRCLDRDGSTSKLRSWAMPRETWRLCELQCSVQWRFQKIVKLSPTHLLDEDGTGTFEYLANSQTAQWVSLEINPRIQVEHTATEELTNLDLVRVQLLFSSATLAPLDLTPASIGPRQGCAIPCASCLKTPPRTSASPPSSIVWPADRGVHVDAWLRSVPSCNIGTYFDSLLAKIVVRSGIGEAMQRVVRVLRETSMGNDNEEGGVKTDEGIAEKVPSASGSGSLAMQPGAIFHLSLPRPGSKATSNVKKDTRALTSIAHSTSPAHFSGPLQSTFSVKQGQSSAGVAAGAFDLADLPDNTHVAAALTEKIIELHRAVWLSGVMAKGDAIAVLSVMKMKSMVVVPGGGKALIWGGCSAAHVVGYHGPARGAEQAPPMIAATVHCL</sequence>